<feature type="non-terminal residue" evidence="1">
    <location>
        <position position="1"/>
    </location>
</feature>
<sequence length="83" mass="9469">MALMCAVVSQFPITMDHLQKIGAMGISVFYSLVPPPPNHLLNRRPWTQVIALQDCKTNVTEFLQIHLLENSFCLPESWDCLQK</sequence>
<comment type="caution">
    <text evidence="1">The sequence shown here is derived from an EMBL/GenBank/DDBJ whole genome shotgun (WGS) entry which is preliminary data.</text>
</comment>
<evidence type="ECO:0000313" key="2">
    <source>
        <dbReference type="Proteomes" id="UP000685013"/>
    </source>
</evidence>
<proteinExistence type="predicted"/>
<keyword evidence="2" id="KW-1185">Reference proteome</keyword>
<dbReference type="AlphaFoldDB" id="A0AAV6N9K1"/>
<organism evidence="1 2">
    <name type="scientific">Cucurbita argyrosperma subsp. sororia</name>
    <dbReference type="NCBI Taxonomy" id="37648"/>
    <lineage>
        <taxon>Eukaryota</taxon>
        <taxon>Viridiplantae</taxon>
        <taxon>Streptophyta</taxon>
        <taxon>Embryophyta</taxon>
        <taxon>Tracheophyta</taxon>
        <taxon>Spermatophyta</taxon>
        <taxon>Magnoliopsida</taxon>
        <taxon>eudicotyledons</taxon>
        <taxon>Gunneridae</taxon>
        <taxon>Pentapetalae</taxon>
        <taxon>rosids</taxon>
        <taxon>fabids</taxon>
        <taxon>Cucurbitales</taxon>
        <taxon>Cucurbitaceae</taxon>
        <taxon>Cucurbiteae</taxon>
        <taxon>Cucurbita</taxon>
    </lineage>
</organism>
<evidence type="ECO:0000313" key="1">
    <source>
        <dbReference type="EMBL" id="KAG6594619.1"/>
    </source>
</evidence>
<dbReference type="Proteomes" id="UP000685013">
    <property type="component" value="Chromosome 7"/>
</dbReference>
<protein>
    <submittedName>
        <fullName evidence="1">Uncharacterized protein</fullName>
    </submittedName>
</protein>
<dbReference type="EMBL" id="JAGKQH010000007">
    <property type="protein sequence ID" value="KAG6594619.1"/>
    <property type="molecule type" value="Genomic_DNA"/>
</dbReference>
<reference evidence="1 2" key="1">
    <citation type="journal article" date="2021" name="Hortic Res">
        <title>The domestication of Cucurbita argyrosperma as revealed by the genome of its wild relative.</title>
        <authorList>
            <person name="Barrera-Redondo J."/>
            <person name="Sanchez-de la Vega G."/>
            <person name="Aguirre-Liguori J.A."/>
            <person name="Castellanos-Morales G."/>
            <person name="Gutierrez-Guerrero Y.T."/>
            <person name="Aguirre-Dugua X."/>
            <person name="Aguirre-Planter E."/>
            <person name="Tenaillon M.I."/>
            <person name="Lira-Saade R."/>
            <person name="Eguiarte L.E."/>
        </authorList>
    </citation>
    <scope>NUCLEOTIDE SEQUENCE [LARGE SCALE GENOMIC DNA]</scope>
    <source>
        <strain evidence="1">JBR-2021</strain>
    </source>
</reference>
<gene>
    <name evidence="1" type="ORF">SDJN03_11172</name>
</gene>
<name>A0AAV6N9K1_9ROSI</name>
<accession>A0AAV6N9K1</accession>